<reference evidence="2" key="1">
    <citation type="journal article" date="2020" name="New Phytol.">
        <title>Comparative genomics reveals dynamic genome evolution in host specialist ectomycorrhizal fungi.</title>
        <authorList>
            <person name="Lofgren L.A."/>
            <person name="Nguyen N.H."/>
            <person name="Vilgalys R."/>
            <person name="Ruytinx J."/>
            <person name="Liao H.L."/>
            <person name="Branco S."/>
            <person name="Kuo A."/>
            <person name="LaButti K."/>
            <person name="Lipzen A."/>
            <person name="Andreopoulos W."/>
            <person name="Pangilinan J."/>
            <person name="Riley R."/>
            <person name="Hundley H."/>
            <person name="Na H."/>
            <person name="Barry K."/>
            <person name="Grigoriev I.V."/>
            <person name="Stajich J.E."/>
            <person name="Kennedy P.G."/>
        </authorList>
    </citation>
    <scope>NUCLEOTIDE SEQUENCE</scope>
    <source>
        <strain evidence="2">DOB743</strain>
    </source>
</reference>
<dbReference type="AlphaFoldDB" id="A0A9P6ZF25"/>
<dbReference type="EMBL" id="JABBWD010000578">
    <property type="protein sequence ID" value="KAG1759530.1"/>
    <property type="molecule type" value="Genomic_DNA"/>
</dbReference>
<feature type="region of interest" description="Disordered" evidence="1">
    <location>
        <begin position="519"/>
        <end position="546"/>
    </location>
</feature>
<evidence type="ECO:0000313" key="2">
    <source>
        <dbReference type="EMBL" id="KAG1759530.1"/>
    </source>
</evidence>
<keyword evidence="3" id="KW-1185">Reference proteome</keyword>
<evidence type="ECO:0000256" key="1">
    <source>
        <dbReference type="SAM" id="MobiDB-lite"/>
    </source>
</evidence>
<accession>A0A9P6ZF25</accession>
<evidence type="ECO:0000313" key="3">
    <source>
        <dbReference type="Proteomes" id="UP000714275"/>
    </source>
</evidence>
<comment type="caution">
    <text evidence="2">The sequence shown here is derived from an EMBL/GenBank/DDBJ whole genome shotgun (WGS) entry which is preliminary data.</text>
</comment>
<organism evidence="2 3">
    <name type="scientific">Suillus placidus</name>
    <dbReference type="NCBI Taxonomy" id="48579"/>
    <lineage>
        <taxon>Eukaryota</taxon>
        <taxon>Fungi</taxon>
        <taxon>Dikarya</taxon>
        <taxon>Basidiomycota</taxon>
        <taxon>Agaricomycotina</taxon>
        <taxon>Agaricomycetes</taxon>
        <taxon>Agaricomycetidae</taxon>
        <taxon>Boletales</taxon>
        <taxon>Suillineae</taxon>
        <taxon>Suillaceae</taxon>
        <taxon>Suillus</taxon>
    </lineage>
</organism>
<protein>
    <submittedName>
        <fullName evidence="2">Uncharacterized protein</fullName>
    </submittedName>
</protein>
<name>A0A9P6ZF25_9AGAM</name>
<proteinExistence type="predicted"/>
<dbReference type="OrthoDB" id="2633096at2759"/>
<gene>
    <name evidence="2" type="ORF">EV702DRAFT_1247393</name>
</gene>
<sequence length="568" mass="61746">MPPKKSAKVAKLPKKKAKAGAILSGISRAAACDVDVGSMVNVIGGPSASLSVSNFLADPDIIAAASPVLPDQPVAHNLSSPPVAVGTFCHFCCDHTHSSGKHECVNCGAIICEQSVPRSSGCIFLQSVEGPENEFRCPMCSRLGDGKDKPLQYAFIGFGRRKKVKMAWPMAIINLNLESMKDDFLARTVTLEAENQYRSFEKNLFTSTLHMRGGAHVSESKKLAPGVEFINRNTKAGFPPNTFLVVDTHSDEYTGMLQHTGGHTGGTSTTITEILVAYLGQECLQAMQASSNLARSDKTVVKTINGNTPWCELTPGVRGGWRGVLMVSCGPAIRVSHHFEAVKALVEHNIVDFVIGFGGSGTLPSMVAGAVRSFIMEIGVFGRTDIWPAVCDMLASSNDFLDYTTAVVVFAQTVDAQRVVECRQIGKDIMGVRAFGYEFKSCPTPGCQPAPADMRVYNNGTKVRLRCLKCQWRSGSIRTDADNKHFKRVNKMLAPHLFWHHFPPSIDLQNFFVEVTAGDDAQPHQGKGTKGADKKGKSKRQADLAMDIQEDSEMEVYRPDELTMVLDD</sequence>
<dbReference type="Proteomes" id="UP000714275">
    <property type="component" value="Unassembled WGS sequence"/>
</dbReference>